<dbReference type="Proteomes" id="UP001434883">
    <property type="component" value="Unassembled WGS sequence"/>
</dbReference>
<organism evidence="1 2">
    <name type="scientific">Xenoophorus captivus</name>
    <dbReference type="NCBI Taxonomy" id="1517983"/>
    <lineage>
        <taxon>Eukaryota</taxon>
        <taxon>Metazoa</taxon>
        <taxon>Chordata</taxon>
        <taxon>Craniata</taxon>
        <taxon>Vertebrata</taxon>
        <taxon>Euteleostomi</taxon>
        <taxon>Actinopterygii</taxon>
        <taxon>Neopterygii</taxon>
        <taxon>Teleostei</taxon>
        <taxon>Neoteleostei</taxon>
        <taxon>Acanthomorphata</taxon>
        <taxon>Ovalentaria</taxon>
        <taxon>Atherinomorphae</taxon>
        <taxon>Cyprinodontiformes</taxon>
        <taxon>Goodeidae</taxon>
        <taxon>Xenoophorus</taxon>
    </lineage>
</organism>
<gene>
    <name evidence="1" type="ORF">XENOCAPTIV_025927</name>
</gene>
<sequence length="103" mass="11605">MMVAGSPVSGHQTGSSVSRVKFQQNIRDVNLVCFSETWRTPVVLDLTMIRSNCFTCTGWTEQQRQEHHQVVECVSYLITDGLMVRTSGLSHSDLEHLEHLSIS</sequence>
<comment type="caution">
    <text evidence="1">The sequence shown here is derived from an EMBL/GenBank/DDBJ whole genome shotgun (WGS) entry which is preliminary data.</text>
</comment>
<proteinExistence type="predicted"/>
<keyword evidence="2" id="KW-1185">Reference proteome</keyword>
<reference evidence="1 2" key="1">
    <citation type="submission" date="2021-06" db="EMBL/GenBank/DDBJ databases">
        <authorList>
            <person name="Palmer J.M."/>
        </authorList>
    </citation>
    <scope>NUCLEOTIDE SEQUENCE [LARGE SCALE GENOMIC DNA]</scope>
    <source>
        <strain evidence="1 2">XC_2019</strain>
        <tissue evidence="1">Muscle</tissue>
    </source>
</reference>
<evidence type="ECO:0000313" key="2">
    <source>
        <dbReference type="Proteomes" id="UP001434883"/>
    </source>
</evidence>
<protein>
    <submittedName>
        <fullName evidence="1">Uncharacterized protein</fullName>
    </submittedName>
</protein>
<dbReference type="EMBL" id="JAHRIN010014748">
    <property type="protein sequence ID" value="MEQ2196185.1"/>
    <property type="molecule type" value="Genomic_DNA"/>
</dbReference>
<evidence type="ECO:0000313" key="1">
    <source>
        <dbReference type="EMBL" id="MEQ2196185.1"/>
    </source>
</evidence>
<accession>A0ABV0QK46</accession>
<name>A0ABV0QK46_9TELE</name>